<dbReference type="RefSeq" id="WP_014265914.1">
    <property type="nucleotide sequence ID" value="NC_016631.1"/>
</dbReference>
<evidence type="ECO:0000256" key="3">
    <source>
        <dbReference type="ARBA" id="ARBA00022769"/>
    </source>
</evidence>
<reference evidence="12 13" key="1">
    <citation type="submission" date="2011-11" db="EMBL/GenBank/DDBJ databases">
        <title>Complete sequence of Granulicella mallensis MP5ACTX8.</title>
        <authorList>
            <consortium name="US DOE Joint Genome Institute"/>
            <person name="Lucas S."/>
            <person name="Copeland A."/>
            <person name="Lapidus A."/>
            <person name="Cheng J.-F."/>
            <person name="Goodwin L."/>
            <person name="Pitluck S."/>
            <person name="Peters L."/>
            <person name="Lu M."/>
            <person name="Detter J.C."/>
            <person name="Han C."/>
            <person name="Tapia R."/>
            <person name="Land M."/>
            <person name="Hauser L."/>
            <person name="Kyrpides N."/>
            <person name="Ivanova N."/>
            <person name="Mikhailova N."/>
            <person name="Pagani I."/>
            <person name="Rawat S."/>
            <person name="Mannisto M."/>
            <person name="Haggblom M."/>
            <person name="Woyke T."/>
        </authorList>
    </citation>
    <scope>NUCLEOTIDE SEQUENCE [LARGE SCALE GENOMIC DNA]</scope>
    <source>
        <strain evidence="13">ATCC BAA-1857 / DSM 23137 / MP5ACTX8</strain>
    </source>
</reference>
<dbReference type="Proteomes" id="UP000007113">
    <property type="component" value="Chromosome"/>
</dbReference>
<comment type="subunit">
    <text evidence="7">Interacts with UvrB in an incision complex.</text>
</comment>
<dbReference type="Pfam" id="PF08459">
    <property type="entry name" value="UvrC_RNaseH_dom"/>
    <property type="match status" value="1"/>
</dbReference>
<evidence type="ECO:0000259" key="11">
    <source>
        <dbReference type="PROSITE" id="PS50165"/>
    </source>
</evidence>
<dbReference type="NCBIfam" id="NF001824">
    <property type="entry name" value="PRK00558.1-5"/>
    <property type="match status" value="1"/>
</dbReference>
<evidence type="ECO:0000256" key="8">
    <source>
        <dbReference type="SAM" id="MobiDB-lite"/>
    </source>
</evidence>
<dbReference type="OrthoDB" id="9804933at2"/>
<evidence type="ECO:0000256" key="1">
    <source>
        <dbReference type="ARBA" id="ARBA00022490"/>
    </source>
</evidence>
<comment type="function">
    <text evidence="7">The UvrABC repair system catalyzes the recognition and processing of DNA lesions. UvrC both incises the 5' and 3' sides of the lesion. The N-terminal half is responsible for the 3' incision and the C-terminal half is responsible for the 5' incision.</text>
</comment>
<dbReference type="InterPro" id="IPR001943">
    <property type="entry name" value="UVR_dom"/>
</dbReference>
<evidence type="ECO:0000256" key="6">
    <source>
        <dbReference type="ARBA" id="ARBA00023236"/>
    </source>
</evidence>
<evidence type="ECO:0000256" key="2">
    <source>
        <dbReference type="ARBA" id="ARBA00022763"/>
    </source>
</evidence>
<dbReference type="AlphaFoldDB" id="G8P1Y4"/>
<dbReference type="InterPro" id="IPR036876">
    <property type="entry name" value="UVR_dom_sf"/>
</dbReference>
<dbReference type="InterPro" id="IPR050066">
    <property type="entry name" value="UvrABC_protein_C"/>
</dbReference>
<keyword evidence="3 7" id="KW-0228">DNA excision</keyword>
<dbReference type="eggNOG" id="COG0322">
    <property type="taxonomic scope" value="Bacteria"/>
</dbReference>
<dbReference type="EMBL" id="CP003130">
    <property type="protein sequence ID" value="AEU37036.1"/>
    <property type="molecule type" value="Genomic_DNA"/>
</dbReference>
<keyword evidence="5 7" id="KW-0234">DNA repair</keyword>
<dbReference type="PROSITE" id="PS50165">
    <property type="entry name" value="UVRC"/>
    <property type="match status" value="1"/>
</dbReference>
<dbReference type="InterPro" id="IPR000305">
    <property type="entry name" value="GIY-YIG_endonuc"/>
</dbReference>
<dbReference type="GO" id="GO:0009381">
    <property type="term" value="F:excinuclease ABC activity"/>
    <property type="evidence" value="ECO:0007669"/>
    <property type="project" value="UniProtKB-UniRule"/>
</dbReference>
<evidence type="ECO:0000256" key="5">
    <source>
        <dbReference type="ARBA" id="ARBA00023204"/>
    </source>
</evidence>
<feature type="domain" description="UVR" evidence="9">
    <location>
        <begin position="203"/>
        <end position="238"/>
    </location>
</feature>
<keyword evidence="2 7" id="KW-0227">DNA damage</keyword>
<evidence type="ECO:0000259" key="10">
    <source>
        <dbReference type="PROSITE" id="PS50164"/>
    </source>
</evidence>
<evidence type="ECO:0000256" key="4">
    <source>
        <dbReference type="ARBA" id="ARBA00022881"/>
    </source>
</evidence>
<dbReference type="Pfam" id="PF01541">
    <property type="entry name" value="GIY-YIG"/>
    <property type="match status" value="1"/>
</dbReference>
<proteinExistence type="inferred from homology"/>
<organism evidence="12 13">
    <name type="scientific">Granulicella mallensis (strain ATCC BAA-1857 / DSM 23137 / MP5ACTX8)</name>
    <dbReference type="NCBI Taxonomy" id="682795"/>
    <lineage>
        <taxon>Bacteria</taxon>
        <taxon>Pseudomonadati</taxon>
        <taxon>Acidobacteriota</taxon>
        <taxon>Terriglobia</taxon>
        <taxon>Terriglobales</taxon>
        <taxon>Acidobacteriaceae</taxon>
        <taxon>Granulicella</taxon>
    </lineage>
</organism>
<dbReference type="Gene3D" id="3.30.420.340">
    <property type="entry name" value="UvrC, RNAse H endonuclease domain"/>
    <property type="match status" value="1"/>
</dbReference>
<feature type="region of interest" description="Disordered" evidence="8">
    <location>
        <begin position="295"/>
        <end position="315"/>
    </location>
</feature>
<keyword evidence="6 7" id="KW-0742">SOS response</keyword>
<dbReference type="GO" id="GO:0003677">
    <property type="term" value="F:DNA binding"/>
    <property type="evidence" value="ECO:0007669"/>
    <property type="project" value="UniProtKB-UniRule"/>
</dbReference>
<keyword evidence="13" id="KW-1185">Reference proteome</keyword>
<dbReference type="CDD" id="cd10434">
    <property type="entry name" value="GIY-YIG_UvrC_Cho"/>
    <property type="match status" value="1"/>
</dbReference>
<accession>G8P1Y4</accession>
<keyword evidence="1 7" id="KW-0963">Cytoplasm</keyword>
<dbReference type="Pfam" id="PF14520">
    <property type="entry name" value="HHH_5"/>
    <property type="match status" value="1"/>
</dbReference>
<dbReference type="InterPro" id="IPR038476">
    <property type="entry name" value="UvrC_RNase_H_dom_sf"/>
</dbReference>
<protein>
    <recommendedName>
        <fullName evidence="7">UvrABC system protein C</fullName>
        <shortName evidence="7">Protein UvrC</shortName>
    </recommendedName>
    <alternativeName>
        <fullName evidence="7">Excinuclease ABC subunit C</fullName>
    </alternativeName>
</protein>
<dbReference type="Gene3D" id="4.10.860.10">
    <property type="entry name" value="UVR domain"/>
    <property type="match status" value="1"/>
</dbReference>
<dbReference type="Pfam" id="PF22920">
    <property type="entry name" value="UvrC_RNaseH"/>
    <property type="match status" value="2"/>
</dbReference>
<keyword evidence="4 7" id="KW-0267">Excision nuclease</keyword>
<dbReference type="InterPro" id="IPR001162">
    <property type="entry name" value="UvrC_RNase_H_dom"/>
</dbReference>
<dbReference type="SUPFAM" id="SSF46600">
    <property type="entry name" value="C-terminal UvrC-binding domain of UvrB"/>
    <property type="match status" value="1"/>
</dbReference>
<dbReference type="SMART" id="SM00465">
    <property type="entry name" value="GIYc"/>
    <property type="match status" value="1"/>
</dbReference>
<dbReference type="SUPFAM" id="SSF47781">
    <property type="entry name" value="RuvA domain 2-like"/>
    <property type="match status" value="1"/>
</dbReference>
<dbReference type="GO" id="GO:0009380">
    <property type="term" value="C:excinuclease repair complex"/>
    <property type="evidence" value="ECO:0007669"/>
    <property type="project" value="InterPro"/>
</dbReference>
<dbReference type="STRING" id="682795.AciX8_2726"/>
<dbReference type="FunFam" id="3.30.420.340:FF:000001">
    <property type="entry name" value="UvrABC system protein C"/>
    <property type="match status" value="1"/>
</dbReference>
<dbReference type="HAMAP" id="MF_00203">
    <property type="entry name" value="UvrC"/>
    <property type="match status" value="1"/>
</dbReference>
<comment type="similarity">
    <text evidence="7">Belongs to the UvrC family.</text>
</comment>
<dbReference type="KEGG" id="gma:AciX8_2726"/>
<sequence>MDLFEKIRTLPTGAGCYLYKNAEGEVIYVGKAKNLRARVRSYFLEANQLASAKTGSLMREAVDIEYILVANEREALALENNLIKQRKPRFNILLRDDKTYPYIKLTLTDRHPKVFVTRKLRKDGSAYFGPYFPGNLAHRLVDVIHRSFLIPSCKVDLNRYHPRACLQYYIKRCLGPCVEGFVSTEEYRQAIRDVQLFLEGKPSELEARLTERMTAAAENMQFELAARLRDQLITVSQAQDRQRIASTDDEDADVFGFHFENDMLAVNLFHMRAGKIVDRRDLFWEDLPELDLPASLRSEEVEPELEPDPSVPAPEITEDNSITEEHSIVASPFEADQPHGEVIAEACDEPTLATRYSQLAAGSPSQSTFSPAAFFSALLKQLYLDQGYVPKHIYVPVDFPDRVLLAEILRERTGHKIEIAAPQRGDKRSLVDLVCQNAKQSYDQRFRVLQPSIKNMQEALQEALTLAEPPERIECFDISHIQGAETVASMVVWEKGVMKKADYRKFQVKTVTGVDDFASMREIIHRRYKRLNENKEPLPSLILIDGGLGQLHAAAQALTEIGLTTQPLASIAKREEIIYVHGQEDDPVVLDRRSPVLHVIQKIRDESHRFAVTYHRKRRQMRDRTSELDDIPGVGTITRQRLLEHFGSVRALKQAAEKNPDALLSVVNKATAEKIRQFFTEERELEAGTEKLTQISTNS</sequence>
<dbReference type="NCBIfam" id="TIGR00194">
    <property type="entry name" value="uvrC"/>
    <property type="match status" value="1"/>
</dbReference>
<dbReference type="Gene3D" id="3.40.1440.10">
    <property type="entry name" value="GIY-YIG endonuclease"/>
    <property type="match status" value="1"/>
</dbReference>
<feature type="domain" description="UvrC family homology region profile" evidence="11">
    <location>
        <begin position="254"/>
        <end position="558"/>
    </location>
</feature>
<dbReference type="InterPro" id="IPR010994">
    <property type="entry name" value="RuvA_2-like"/>
</dbReference>
<dbReference type="GO" id="GO:0005737">
    <property type="term" value="C:cytoplasm"/>
    <property type="evidence" value="ECO:0007669"/>
    <property type="project" value="UniProtKB-SubCell"/>
</dbReference>
<evidence type="ECO:0000313" key="12">
    <source>
        <dbReference type="EMBL" id="AEU37036.1"/>
    </source>
</evidence>
<evidence type="ECO:0000256" key="7">
    <source>
        <dbReference type="HAMAP-Rule" id="MF_00203"/>
    </source>
</evidence>
<dbReference type="GO" id="GO:0009432">
    <property type="term" value="P:SOS response"/>
    <property type="evidence" value="ECO:0007669"/>
    <property type="project" value="UniProtKB-UniRule"/>
</dbReference>
<dbReference type="GO" id="GO:0006289">
    <property type="term" value="P:nucleotide-excision repair"/>
    <property type="evidence" value="ECO:0007669"/>
    <property type="project" value="UniProtKB-UniRule"/>
</dbReference>
<name>G8P1Y4_GRAMM</name>
<gene>
    <name evidence="7" type="primary">uvrC</name>
    <name evidence="12" type="ordered locus">AciX8_2726</name>
</gene>
<dbReference type="Gene3D" id="1.10.150.20">
    <property type="entry name" value="5' to 3' exonuclease, C-terminal subdomain"/>
    <property type="match status" value="1"/>
</dbReference>
<dbReference type="HOGENOM" id="CLU_014841_3_2_0"/>
<dbReference type="Pfam" id="PF02151">
    <property type="entry name" value="UVR"/>
    <property type="match status" value="1"/>
</dbReference>
<dbReference type="InterPro" id="IPR047296">
    <property type="entry name" value="GIY-YIG_UvrC_Cho"/>
</dbReference>
<evidence type="ECO:0000259" key="9">
    <source>
        <dbReference type="PROSITE" id="PS50151"/>
    </source>
</evidence>
<dbReference type="PROSITE" id="PS50164">
    <property type="entry name" value="GIY_YIG"/>
    <property type="match status" value="1"/>
</dbReference>
<feature type="domain" description="GIY-YIG" evidence="10">
    <location>
        <begin position="12"/>
        <end position="92"/>
    </location>
</feature>
<dbReference type="FunFam" id="3.40.1440.10:FF:000001">
    <property type="entry name" value="UvrABC system protein C"/>
    <property type="match status" value="1"/>
</dbReference>
<dbReference type="PANTHER" id="PTHR30562">
    <property type="entry name" value="UVRC/OXIDOREDUCTASE"/>
    <property type="match status" value="1"/>
</dbReference>
<evidence type="ECO:0000313" key="13">
    <source>
        <dbReference type="Proteomes" id="UP000007113"/>
    </source>
</evidence>
<dbReference type="PANTHER" id="PTHR30562:SF1">
    <property type="entry name" value="UVRABC SYSTEM PROTEIN C"/>
    <property type="match status" value="1"/>
</dbReference>
<dbReference type="InterPro" id="IPR035901">
    <property type="entry name" value="GIY-YIG_endonuc_sf"/>
</dbReference>
<dbReference type="PROSITE" id="PS50151">
    <property type="entry name" value="UVR"/>
    <property type="match status" value="1"/>
</dbReference>
<comment type="subcellular location">
    <subcellularLocation>
        <location evidence="7">Cytoplasm</location>
    </subcellularLocation>
</comment>
<dbReference type="InterPro" id="IPR004791">
    <property type="entry name" value="UvrC"/>
</dbReference>
<dbReference type="SUPFAM" id="SSF82771">
    <property type="entry name" value="GIY-YIG endonuclease"/>
    <property type="match status" value="1"/>
</dbReference>